<dbReference type="InterPro" id="IPR001802">
    <property type="entry name" value="MerP/CopZ"/>
</dbReference>
<accession>K6ZUA1</accession>
<dbReference type="RefSeq" id="WP_007105624.1">
    <property type="nucleotide sequence ID" value="NZ_BAER01000074.1"/>
</dbReference>
<evidence type="ECO:0000256" key="2">
    <source>
        <dbReference type="ARBA" id="ARBA00005938"/>
    </source>
</evidence>
<dbReference type="SUPFAM" id="SSF55008">
    <property type="entry name" value="HMA, heavy metal-associated domain"/>
    <property type="match status" value="1"/>
</dbReference>
<dbReference type="AlphaFoldDB" id="K6ZUA1"/>
<evidence type="ECO:0000256" key="7">
    <source>
        <dbReference type="ARBA" id="ARBA00022764"/>
    </source>
</evidence>
<dbReference type="GO" id="GO:0042597">
    <property type="term" value="C:periplasmic space"/>
    <property type="evidence" value="ECO:0007669"/>
    <property type="project" value="UniProtKB-SubCell"/>
</dbReference>
<reference evidence="14" key="1">
    <citation type="journal article" date="2014" name="Environ. Microbiol.">
        <title>Comparative genomics of the marine bacterial genus Glaciecola reveals the high degree of genomic diversity and genomic characteristic for cold adaptation.</title>
        <authorList>
            <person name="Qin Q.L."/>
            <person name="Xie B.B."/>
            <person name="Yu Y."/>
            <person name="Shu Y.L."/>
            <person name="Rong J.C."/>
            <person name="Zhang Y.J."/>
            <person name="Zhao D.L."/>
            <person name="Chen X.L."/>
            <person name="Zhang X.Y."/>
            <person name="Chen B."/>
            <person name="Zhou B.C."/>
            <person name="Zhang Y.Z."/>
        </authorList>
    </citation>
    <scope>NUCLEOTIDE SEQUENCE [LARGE SCALE GENOMIC DNA]</scope>
    <source>
        <strain evidence="14">LMG 21857</strain>
    </source>
</reference>
<gene>
    <name evidence="10 13" type="primary">merP</name>
    <name evidence="13" type="ORF">GPLA_2964</name>
</gene>
<dbReference type="EMBL" id="BAER01000074">
    <property type="protein sequence ID" value="GAC33857.1"/>
    <property type="molecule type" value="Genomic_DNA"/>
</dbReference>
<proteinExistence type="inferred from homology"/>
<dbReference type="Pfam" id="PF00403">
    <property type="entry name" value="HMA"/>
    <property type="match status" value="1"/>
</dbReference>
<evidence type="ECO:0000256" key="8">
    <source>
        <dbReference type="ARBA" id="ARBA00022914"/>
    </source>
</evidence>
<evidence type="ECO:0000256" key="3">
    <source>
        <dbReference type="ARBA" id="ARBA00011245"/>
    </source>
</evidence>
<comment type="subcellular location">
    <subcellularLocation>
        <location evidence="1 10">Periplasm</location>
    </subcellularLocation>
</comment>
<evidence type="ECO:0000256" key="9">
    <source>
        <dbReference type="ARBA" id="ARBA00045344"/>
    </source>
</evidence>
<organism evidence="13 14">
    <name type="scientific">Paraglaciecola polaris LMG 21857</name>
    <dbReference type="NCBI Taxonomy" id="1129793"/>
    <lineage>
        <taxon>Bacteria</taxon>
        <taxon>Pseudomonadati</taxon>
        <taxon>Pseudomonadota</taxon>
        <taxon>Gammaproteobacteria</taxon>
        <taxon>Alteromonadales</taxon>
        <taxon>Alteromonadaceae</taxon>
        <taxon>Paraglaciecola</taxon>
    </lineage>
</organism>
<comment type="caution">
    <text evidence="13">The sequence shown here is derived from an EMBL/GenBank/DDBJ whole genome shotgun (WGS) entry which is preliminary data.</text>
</comment>
<keyword evidence="5 10" id="KW-0479">Metal-binding</keyword>
<dbReference type="PROSITE" id="PS01047">
    <property type="entry name" value="HMA_1"/>
    <property type="match status" value="1"/>
</dbReference>
<keyword evidence="4 10" id="KW-0475">Mercuric resistance</keyword>
<feature type="chain" id="PRO_5003902322" description="Periplasmic mercury ion-binding protein" evidence="11">
    <location>
        <begin position="19"/>
        <end position="90"/>
    </location>
</feature>
<evidence type="ECO:0000259" key="12">
    <source>
        <dbReference type="PROSITE" id="PS50846"/>
    </source>
</evidence>
<comment type="similarity">
    <text evidence="2">Belongs to the MerP family.</text>
</comment>
<dbReference type="InterPro" id="IPR011795">
    <property type="entry name" value="MerP"/>
</dbReference>
<evidence type="ECO:0000313" key="13">
    <source>
        <dbReference type="EMBL" id="GAC33857.1"/>
    </source>
</evidence>
<keyword evidence="6 11" id="KW-0732">Signal</keyword>
<dbReference type="STRING" id="1129793.GPLA_2964"/>
<keyword evidence="14" id="KW-1185">Reference proteome</keyword>
<evidence type="ECO:0000256" key="11">
    <source>
        <dbReference type="SAM" id="SignalP"/>
    </source>
</evidence>
<dbReference type="Gene3D" id="3.30.70.100">
    <property type="match status" value="1"/>
</dbReference>
<comment type="function">
    <text evidence="9 10">Involved in mercury resistance. Acts as a mercury scavenger that specifically binds to a mercuric ion in the periplasm and probably passes it to the cytoplasmic mercuric reductase MerA via the mercuric transport protein MerT.</text>
</comment>
<dbReference type="PRINTS" id="PR00946">
    <property type="entry name" value="HGSCAVENGER"/>
</dbReference>
<evidence type="ECO:0000256" key="6">
    <source>
        <dbReference type="ARBA" id="ARBA00022729"/>
    </source>
</evidence>
<dbReference type="PROSITE" id="PS50846">
    <property type="entry name" value="HMA_2"/>
    <property type="match status" value="1"/>
</dbReference>
<dbReference type="CDD" id="cd00371">
    <property type="entry name" value="HMA"/>
    <property type="match status" value="1"/>
</dbReference>
<dbReference type="OrthoDB" id="7205933at2"/>
<evidence type="ECO:0000256" key="5">
    <source>
        <dbReference type="ARBA" id="ARBA00022723"/>
    </source>
</evidence>
<dbReference type="InterPro" id="IPR036163">
    <property type="entry name" value="HMA_dom_sf"/>
</dbReference>
<dbReference type="NCBIfam" id="TIGR02052">
    <property type="entry name" value="MerP"/>
    <property type="match status" value="1"/>
</dbReference>
<protein>
    <recommendedName>
        <fullName evidence="10">Periplasmic mercury ion-binding protein</fullName>
    </recommendedName>
</protein>
<name>K6ZUA1_9ALTE</name>
<dbReference type="InterPro" id="IPR017969">
    <property type="entry name" value="Heavy-metal-associated_CS"/>
</dbReference>
<feature type="domain" description="HMA" evidence="12">
    <location>
        <begin position="21"/>
        <end position="87"/>
    </location>
</feature>
<dbReference type="Proteomes" id="UP000006322">
    <property type="component" value="Unassembled WGS sequence"/>
</dbReference>
<sequence>MKKLFVLTALLSSTSALAAMQTITLSVPSMNCVTCPITVKKSLVNVDGVEKADVTYATKLAIVTYDDDKTNVEGLVNATSNAGYPSILKD</sequence>
<evidence type="ECO:0000256" key="10">
    <source>
        <dbReference type="RuleBase" id="RU361212"/>
    </source>
</evidence>
<dbReference type="GO" id="GO:0015097">
    <property type="term" value="F:mercury ion transmembrane transporter activity"/>
    <property type="evidence" value="ECO:0007669"/>
    <property type="project" value="UniProtKB-UniRule"/>
</dbReference>
<feature type="signal peptide" evidence="11">
    <location>
        <begin position="1"/>
        <end position="18"/>
    </location>
</feature>
<dbReference type="GO" id="GO:0045340">
    <property type="term" value="F:mercury ion binding"/>
    <property type="evidence" value="ECO:0007669"/>
    <property type="project" value="UniProtKB-UniRule"/>
</dbReference>
<evidence type="ECO:0000256" key="4">
    <source>
        <dbReference type="ARBA" id="ARBA00022466"/>
    </source>
</evidence>
<comment type="subunit">
    <text evidence="3">Monomer.</text>
</comment>
<evidence type="ECO:0000313" key="14">
    <source>
        <dbReference type="Proteomes" id="UP000006322"/>
    </source>
</evidence>
<keyword evidence="7 10" id="KW-0574">Periplasm</keyword>
<keyword evidence="8 10" id="KW-0476">Mercury</keyword>
<dbReference type="InterPro" id="IPR006121">
    <property type="entry name" value="HMA_dom"/>
</dbReference>
<evidence type="ECO:0000256" key="1">
    <source>
        <dbReference type="ARBA" id="ARBA00004418"/>
    </source>
</evidence>